<dbReference type="GO" id="GO:0004674">
    <property type="term" value="F:protein serine/threonine kinase activity"/>
    <property type="evidence" value="ECO:0007669"/>
    <property type="project" value="UniProtKB-KW"/>
</dbReference>
<evidence type="ECO:0000256" key="3">
    <source>
        <dbReference type="SAM" id="SignalP"/>
    </source>
</evidence>
<dbReference type="EMBL" id="JADOUA010000001">
    <property type="protein sequence ID" value="MBG6087686.1"/>
    <property type="molecule type" value="Genomic_DNA"/>
</dbReference>
<keyword evidence="1" id="KW-0723">Serine/threonine-protein kinase</keyword>
<dbReference type="CDD" id="cd16936">
    <property type="entry name" value="HATPase_RsbW-like"/>
    <property type="match status" value="1"/>
</dbReference>
<organism evidence="5 6">
    <name type="scientific">Actinomadura viridis</name>
    <dbReference type="NCBI Taxonomy" id="58110"/>
    <lineage>
        <taxon>Bacteria</taxon>
        <taxon>Bacillati</taxon>
        <taxon>Actinomycetota</taxon>
        <taxon>Actinomycetes</taxon>
        <taxon>Streptosporangiales</taxon>
        <taxon>Thermomonosporaceae</taxon>
        <taxon>Actinomadura</taxon>
    </lineage>
</organism>
<sequence>MTDSLTLLALLAPAAPAAGPLTPPPSHTTAMPLYWWRSFPGAAEQARAVRAFVACLLNDCPVLDDVLLSADELAVNAVRHTKSGQGGGSFTVTVQCSADLVAISVTDQGGPDEPAARDSDPLAESGRGLRTVSRTAAAWGWHGNDTGRTVTAVFTIPPPPDSVPPATTLGVAAGPGIRGAGEWSA</sequence>
<dbReference type="InterPro" id="IPR036890">
    <property type="entry name" value="HATPase_C_sf"/>
</dbReference>
<dbReference type="PANTHER" id="PTHR35526">
    <property type="entry name" value="ANTI-SIGMA-F FACTOR RSBW-RELATED"/>
    <property type="match status" value="1"/>
</dbReference>
<proteinExistence type="predicted"/>
<evidence type="ECO:0000259" key="4">
    <source>
        <dbReference type="Pfam" id="PF13581"/>
    </source>
</evidence>
<evidence type="ECO:0000313" key="6">
    <source>
        <dbReference type="Proteomes" id="UP000614047"/>
    </source>
</evidence>
<feature type="region of interest" description="Disordered" evidence="2">
    <location>
        <begin position="107"/>
        <end position="128"/>
    </location>
</feature>
<dbReference type="RefSeq" id="WP_231403709.1">
    <property type="nucleotide sequence ID" value="NZ_BAABES010000008.1"/>
</dbReference>
<reference evidence="5" key="1">
    <citation type="submission" date="2020-11" db="EMBL/GenBank/DDBJ databases">
        <title>Sequencing the genomes of 1000 actinobacteria strains.</title>
        <authorList>
            <person name="Klenk H.-P."/>
        </authorList>
    </citation>
    <scope>NUCLEOTIDE SEQUENCE</scope>
    <source>
        <strain evidence="5">DSM 43175</strain>
    </source>
</reference>
<evidence type="ECO:0000256" key="2">
    <source>
        <dbReference type="SAM" id="MobiDB-lite"/>
    </source>
</evidence>
<gene>
    <name evidence="5" type="ORF">IW256_001799</name>
</gene>
<keyword evidence="1" id="KW-0808">Transferase</keyword>
<evidence type="ECO:0000313" key="5">
    <source>
        <dbReference type="EMBL" id="MBG6087686.1"/>
    </source>
</evidence>
<dbReference type="InterPro" id="IPR050267">
    <property type="entry name" value="Anti-sigma-factor_SerPK"/>
</dbReference>
<feature type="signal peptide" evidence="3">
    <location>
        <begin position="1"/>
        <end position="17"/>
    </location>
</feature>
<keyword evidence="6" id="KW-1185">Reference proteome</keyword>
<evidence type="ECO:0000256" key="1">
    <source>
        <dbReference type="ARBA" id="ARBA00022527"/>
    </source>
</evidence>
<dbReference type="Proteomes" id="UP000614047">
    <property type="component" value="Unassembled WGS sequence"/>
</dbReference>
<protein>
    <submittedName>
        <fullName evidence="5">Anti-sigma regulatory factor (Ser/Thr protein kinase)</fullName>
    </submittedName>
</protein>
<dbReference type="Gene3D" id="3.30.565.10">
    <property type="entry name" value="Histidine kinase-like ATPase, C-terminal domain"/>
    <property type="match status" value="1"/>
</dbReference>
<name>A0A931DHN6_9ACTN</name>
<feature type="chain" id="PRO_5037161888" evidence="3">
    <location>
        <begin position="18"/>
        <end position="185"/>
    </location>
</feature>
<comment type="caution">
    <text evidence="5">The sequence shown here is derived from an EMBL/GenBank/DDBJ whole genome shotgun (WGS) entry which is preliminary data.</text>
</comment>
<keyword evidence="3" id="KW-0732">Signal</keyword>
<dbReference type="Pfam" id="PF13581">
    <property type="entry name" value="HATPase_c_2"/>
    <property type="match status" value="1"/>
</dbReference>
<accession>A0A931DHN6</accession>
<keyword evidence="1" id="KW-0418">Kinase</keyword>
<dbReference type="AlphaFoldDB" id="A0A931DHN6"/>
<dbReference type="SUPFAM" id="SSF55874">
    <property type="entry name" value="ATPase domain of HSP90 chaperone/DNA topoisomerase II/histidine kinase"/>
    <property type="match status" value="1"/>
</dbReference>
<feature type="domain" description="Histidine kinase/HSP90-like ATPase" evidence="4">
    <location>
        <begin position="40"/>
        <end position="153"/>
    </location>
</feature>
<dbReference type="InterPro" id="IPR003594">
    <property type="entry name" value="HATPase_dom"/>
</dbReference>
<dbReference type="PANTHER" id="PTHR35526:SF3">
    <property type="entry name" value="ANTI-SIGMA-F FACTOR RSBW"/>
    <property type="match status" value="1"/>
</dbReference>